<evidence type="ECO:0000313" key="1">
    <source>
        <dbReference type="EMBL" id="RJO60394.1"/>
    </source>
</evidence>
<reference evidence="1 2" key="1">
    <citation type="journal article" date="2017" name="ISME J.">
        <title>Energy and carbon metabolisms in a deep terrestrial subsurface fluid microbial community.</title>
        <authorList>
            <person name="Momper L."/>
            <person name="Jungbluth S.P."/>
            <person name="Lee M.D."/>
            <person name="Amend J.P."/>
        </authorList>
    </citation>
    <scope>NUCLEOTIDE SEQUENCE [LARGE SCALE GENOMIC DNA]</scope>
    <source>
        <strain evidence="1">SURF_29</strain>
    </source>
</reference>
<proteinExistence type="predicted"/>
<sequence length="481" mass="49216">MNKFFQIILAITLGVLLTAGVVQAITVPWERPAVGRIHPIYLSDNVGIGTTTPNVGSYTGRTLTIWDSANPPVFEGIRNIQTASSLAFTMRGGTLSNSALGGFTVYSGSTASKGEVRFQTSDGSSILDRMTINENGNIGIGTTSPYAKLSVVGEVVSSYFTATSTTATSTFANGLELTGGCFKIGGACISAGSGTVTSVDMSVPTGLTISGNPITTSGTLALTYTAGYAGVLTASTTNWNTFYDTPSNRITDGTGLTWSSNTLNCDTASGSVQGCLTSSDWTTFNGKQAGDATLTALAGLTITAGSLITGTGADAFSVLAGGTNGYVLAMSGGAPAWVATTTLSTISGTLDISSQSNLAVTAPITLTGDTLSLGNVTQYPAFTYATSSAWTGTTTIPLAPAYVAETWNGVKCFTNTGTLNVSFYDGTNRMNLLNASTTVGTFTLSSNNSFTASEKRYVDVGTPASSPTKISCTISKTLSIN</sequence>
<comment type="caution">
    <text evidence="1">The sequence shown here is derived from an EMBL/GenBank/DDBJ whole genome shotgun (WGS) entry which is preliminary data.</text>
</comment>
<organism evidence="1 2">
    <name type="scientific">candidate division WS5 bacterium</name>
    <dbReference type="NCBI Taxonomy" id="2093353"/>
    <lineage>
        <taxon>Bacteria</taxon>
        <taxon>candidate division WS5</taxon>
    </lineage>
</organism>
<dbReference type="Proteomes" id="UP000285655">
    <property type="component" value="Unassembled WGS sequence"/>
</dbReference>
<gene>
    <name evidence="1" type="ORF">C4544_05205</name>
</gene>
<dbReference type="EMBL" id="QZJW01000046">
    <property type="protein sequence ID" value="RJO60394.1"/>
    <property type="molecule type" value="Genomic_DNA"/>
</dbReference>
<dbReference type="AlphaFoldDB" id="A0A419DBC4"/>
<name>A0A419DBC4_9BACT</name>
<accession>A0A419DBC4</accession>
<evidence type="ECO:0000313" key="2">
    <source>
        <dbReference type="Proteomes" id="UP000285655"/>
    </source>
</evidence>
<protein>
    <submittedName>
        <fullName evidence="1">Uncharacterized protein</fullName>
    </submittedName>
</protein>